<name>A0ABU0I789_9HYPH</name>
<comment type="caution">
    <text evidence="2">The sequence shown here is derived from an EMBL/GenBank/DDBJ whole genome shotgun (WGS) entry which is preliminary data.</text>
</comment>
<proteinExistence type="predicted"/>
<gene>
    <name evidence="2" type="ORF">QO005_000398</name>
</gene>
<organism evidence="2 3">
    <name type="scientific">Rhizobium paknamense</name>
    <dbReference type="NCBI Taxonomy" id="1206817"/>
    <lineage>
        <taxon>Bacteria</taxon>
        <taxon>Pseudomonadati</taxon>
        <taxon>Pseudomonadota</taxon>
        <taxon>Alphaproteobacteria</taxon>
        <taxon>Hyphomicrobiales</taxon>
        <taxon>Rhizobiaceae</taxon>
        <taxon>Rhizobium/Agrobacterium group</taxon>
        <taxon>Rhizobium</taxon>
    </lineage>
</organism>
<dbReference type="RefSeq" id="WP_307156290.1">
    <property type="nucleotide sequence ID" value="NZ_JAUSWH010000001.1"/>
</dbReference>
<accession>A0ABU0I789</accession>
<feature type="signal peptide" evidence="1">
    <location>
        <begin position="1"/>
        <end position="24"/>
    </location>
</feature>
<evidence type="ECO:0000313" key="2">
    <source>
        <dbReference type="EMBL" id="MDQ0454083.1"/>
    </source>
</evidence>
<keyword evidence="3" id="KW-1185">Reference proteome</keyword>
<dbReference type="EMBL" id="JAUSWH010000001">
    <property type="protein sequence ID" value="MDQ0454083.1"/>
    <property type="molecule type" value="Genomic_DNA"/>
</dbReference>
<keyword evidence="1" id="KW-0732">Signal</keyword>
<protein>
    <submittedName>
        <fullName evidence="2">Uncharacterized protein</fullName>
    </submittedName>
</protein>
<evidence type="ECO:0000256" key="1">
    <source>
        <dbReference type="SAM" id="SignalP"/>
    </source>
</evidence>
<dbReference type="Proteomes" id="UP001235269">
    <property type="component" value="Unassembled WGS sequence"/>
</dbReference>
<reference evidence="2 3" key="1">
    <citation type="submission" date="2023-07" db="EMBL/GenBank/DDBJ databases">
        <title>Genomic Encyclopedia of Type Strains, Phase IV (KMG-IV): sequencing the most valuable type-strain genomes for metagenomic binning, comparative biology and taxonomic classification.</title>
        <authorList>
            <person name="Goeker M."/>
        </authorList>
    </citation>
    <scope>NUCLEOTIDE SEQUENCE [LARGE SCALE GENOMIC DNA]</scope>
    <source>
        <strain evidence="2 3">DSM 100301</strain>
    </source>
</reference>
<evidence type="ECO:0000313" key="3">
    <source>
        <dbReference type="Proteomes" id="UP001235269"/>
    </source>
</evidence>
<sequence length="117" mass="12374">MNRFGQFLSASTLAAVAFGGEAMAANDTQIEENNGHAVSSLSLKRFNIVPVQTIDAASGASYGLPTLDPHAPEARNLQASIIANPRLMMQIEAQNVDVTRIVAASSTQDGAITFYHV</sequence>
<feature type="chain" id="PRO_5045566462" evidence="1">
    <location>
        <begin position="25"/>
        <end position="117"/>
    </location>
</feature>